<reference evidence="1 2" key="1">
    <citation type="submission" date="2024-02" db="EMBL/GenBank/DDBJ databases">
        <title>Chromosome-scale genome assembly of the rough periwinkle Littorina saxatilis.</title>
        <authorList>
            <person name="De Jode A."/>
            <person name="Faria R."/>
            <person name="Formenti G."/>
            <person name="Sims Y."/>
            <person name="Smith T.P."/>
            <person name="Tracey A."/>
            <person name="Wood J.M.D."/>
            <person name="Zagrodzka Z.B."/>
            <person name="Johannesson K."/>
            <person name="Butlin R.K."/>
            <person name="Leder E.H."/>
        </authorList>
    </citation>
    <scope>NUCLEOTIDE SEQUENCE [LARGE SCALE GENOMIC DNA]</scope>
    <source>
        <strain evidence="1">Snail1</strain>
        <tissue evidence="1">Muscle</tissue>
    </source>
</reference>
<organism evidence="1 2">
    <name type="scientific">Littorina saxatilis</name>
    <dbReference type="NCBI Taxonomy" id="31220"/>
    <lineage>
        <taxon>Eukaryota</taxon>
        <taxon>Metazoa</taxon>
        <taxon>Spiralia</taxon>
        <taxon>Lophotrochozoa</taxon>
        <taxon>Mollusca</taxon>
        <taxon>Gastropoda</taxon>
        <taxon>Caenogastropoda</taxon>
        <taxon>Littorinimorpha</taxon>
        <taxon>Littorinoidea</taxon>
        <taxon>Littorinidae</taxon>
        <taxon>Littorina</taxon>
    </lineage>
</organism>
<proteinExistence type="predicted"/>
<gene>
    <name evidence="1" type="ORF">V1264_004564</name>
</gene>
<keyword evidence="2" id="KW-1185">Reference proteome</keyword>
<protein>
    <submittedName>
        <fullName evidence="1">Uncharacterized protein</fullName>
    </submittedName>
</protein>
<accession>A0AAN9B1P1</accession>
<dbReference type="EMBL" id="JBAMIC010000013">
    <property type="protein sequence ID" value="KAK7097616.1"/>
    <property type="molecule type" value="Genomic_DNA"/>
</dbReference>
<evidence type="ECO:0000313" key="1">
    <source>
        <dbReference type="EMBL" id="KAK7097616.1"/>
    </source>
</evidence>
<dbReference type="Proteomes" id="UP001374579">
    <property type="component" value="Unassembled WGS sequence"/>
</dbReference>
<dbReference type="AlphaFoldDB" id="A0AAN9B1P1"/>
<comment type="caution">
    <text evidence="1">The sequence shown here is derived from an EMBL/GenBank/DDBJ whole genome shotgun (WGS) entry which is preliminary data.</text>
</comment>
<sequence>MASNDADEWRRKMVVQNIPSDWSKDLLENYMEVVTKAELDTNDEHYVEYFCDAKHTALLTFTQPLTGMKPHQLYCVYL</sequence>
<evidence type="ECO:0000313" key="2">
    <source>
        <dbReference type="Proteomes" id="UP001374579"/>
    </source>
</evidence>
<name>A0AAN9B1P1_9CAEN</name>